<dbReference type="OrthoDB" id="2413891at2759"/>
<reference evidence="2 3" key="1">
    <citation type="submission" date="2018-08" db="EMBL/GenBank/DDBJ databases">
        <title>Genome and evolution of the arbuscular mycorrhizal fungus Diversispora epigaea (formerly Glomus versiforme) and its bacterial endosymbionts.</title>
        <authorList>
            <person name="Sun X."/>
            <person name="Fei Z."/>
            <person name="Harrison M."/>
        </authorList>
    </citation>
    <scope>NUCLEOTIDE SEQUENCE [LARGE SCALE GENOMIC DNA]</scope>
    <source>
        <strain evidence="2 3">IT104</strain>
    </source>
</reference>
<protein>
    <submittedName>
        <fullName evidence="2">Uncharacterized protein</fullName>
    </submittedName>
</protein>
<feature type="region of interest" description="Disordered" evidence="1">
    <location>
        <begin position="277"/>
        <end position="306"/>
    </location>
</feature>
<gene>
    <name evidence="2" type="ORF">Glove_218g42</name>
</gene>
<dbReference type="Proteomes" id="UP000266861">
    <property type="component" value="Unassembled WGS sequence"/>
</dbReference>
<accession>A0A397IGF2</accession>
<proteinExistence type="predicted"/>
<evidence type="ECO:0000256" key="1">
    <source>
        <dbReference type="SAM" id="MobiDB-lite"/>
    </source>
</evidence>
<name>A0A397IGF2_9GLOM</name>
<sequence length="482" mass="55524">MNAKREREMVIKAILRNECDNYLHEFLILRREQASFVKEIQAEHSSYYVLLLSLKNDRELEVNVKNALDTFEGFYQVKASAVCLYDGLRFGLYPARASAASAVCLYDGLRFGLYPARASAMEKKSSDVTNFWKEVQKSDEEENAIRSASLGHLNIFGKTLTQYANEREGLIENISTNHHRKQEIEVLIDNKEISSYKKGFYQVKASAVCLYDGLRFGLYPARASAILKPFSLRWKKNLQMAPQHIWKDGLIENISTNHHRKREIEVLIDNEEIGSYKKEKKNTENDPDNNDNLTSGNDEDSSAGFEDEEEIKFDLINILKELNREPTVKWEVGHINVINRFWQYQKIVLAKAQKMGLKDSSIYELLALASIIVFCCPCPYSNFTNQEWKQIIKTNPYTLHKSPLLSKISSSLQETASRRLIGGDVFMDSGKSELNRIVALMFNNLYYGIPDVAPSKLSEEEHCDMFIYPIARLFHPYKNYNI</sequence>
<dbReference type="AlphaFoldDB" id="A0A397IGF2"/>
<comment type="caution">
    <text evidence="2">The sequence shown here is derived from an EMBL/GenBank/DDBJ whole genome shotgun (WGS) entry which is preliminary data.</text>
</comment>
<keyword evidence="3" id="KW-1185">Reference proteome</keyword>
<evidence type="ECO:0000313" key="2">
    <source>
        <dbReference type="EMBL" id="RHZ75001.1"/>
    </source>
</evidence>
<organism evidence="2 3">
    <name type="scientific">Diversispora epigaea</name>
    <dbReference type="NCBI Taxonomy" id="1348612"/>
    <lineage>
        <taxon>Eukaryota</taxon>
        <taxon>Fungi</taxon>
        <taxon>Fungi incertae sedis</taxon>
        <taxon>Mucoromycota</taxon>
        <taxon>Glomeromycotina</taxon>
        <taxon>Glomeromycetes</taxon>
        <taxon>Diversisporales</taxon>
        <taxon>Diversisporaceae</taxon>
        <taxon>Diversispora</taxon>
    </lineage>
</organism>
<dbReference type="EMBL" id="PQFF01000203">
    <property type="protein sequence ID" value="RHZ75001.1"/>
    <property type="molecule type" value="Genomic_DNA"/>
</dbReference>
<feature type="compositionally biased region" description="Acidic residues" evidence="1">
    <location>
        <begin position="297"/>
        <end position="306"/>
    </location>
</feature>
<evidence type="ECO:0000313" key="3">
    <source>
        <dbReference type="Proteomes" id="UP000266861"/>
    </source>
</evidence>